<protein>
    <recommendedName>
        <fullName evidence="5">Isochorismatase-like domain-containing protein</fullName>
    </recommendedName>
</protein>
<name>A0A9D4QU58_DREPO</name>
<evidence type="ECO:0000256" key="2">
    <source>
        <dbReference type="ARBA" id="ARBA00022801"/>
    </source>
</evidence>
<evidence type="ECO:0000256" key="1">
    <source>
        <dbReference type="ARBA" id="ARBA00006336"/>
    </source>
</evidence>
<keyword evidence="4" id="KW-1185">Reference proteome</keyword>
<proteinExistence type="inferred from homology"/>
<sequence>MKPVSAFIIVDVQNDFITGSMSLLKCPAGQDGEEVIPVINNLLDTVPFDLIVYTKDWHPEDHISFVENVTQRPLTRNCKVCLFLDSLFLCSPLKKQSNTSDTVCLFHLKKL</sequence>
<dbReference type="PANTHER" id="PTHR11080">
    <property type="entry name" value="PYRAZINAMIDASE/NICOTINAMIDASE"/>
    <property type="match status" value="1"/>
</dbReference>
<keyword evidence="2" id="KW-0378">Hydrolase</keyword>
<evidence type="ECO:0000313" key="3">
    <source>
        <dbReference type="EMBL" id="KAH3843163.1"/>
    </source>
</evidence>
<dbReference type="PANTHER" id="PTHR11080:SF2">
    <property type="entry name" value="LD05707P"/>
    <property type="match status" value="1"/>
</dbReference>
<evidence type="ECO:0008006" key="5">
    <source>
        <dbReference type="Google" id="ProtNLM"/>
    </source>
</evidence>
<dbReference type="SUPFAM" id="SSF52499">
    <property type="entry name" value="Isochorismatase-like hydrolases"/>
    <property type="match status" value="1"/>
</dbReference>
<dbReference type="EMBL" id="JAIWYP010000004">
    <property type="protein sequence ID" value="KAH3843163.1"/>
    <property type="molecule type" value="Genomic_DNA"/>
</dbReference>
<organism evidence="3 4">
    <name type="scientific">Dreissena polymorpha</name>
    <name type="common">Zebra mussel</name>
    <name type="synonym">Mytilus polymorpha</name>
    <dbReference type="NCBI Taxonomy" id="45954"/>
    <lineage>
        <taxon>Eukaryota</taxon>
        <taxon>Metazoa</taxon>
        <taxon>Spiralia</taxon>
        <taxon>Lophotrochozoa</taxon>
        <taxon>Mollusca</taxon>
        <taxon>Bivalvia</taxon>
        <taxon>Autobranchia</taxon>
        <taxon>Heteroconchia</taxon>
        <taxon>Euheterodonta</taxon>
        <taxon>Imparidentia</taxon>
        <taxon>Neoheterodontei</taxon>
        <taxon>Myida</taxon>
        <taxon>Dreissenoidea</taxon>
        <taxon>Dreissenidae</taxon>
        <taxon>Dreissena</taxon>
    </lineage>
</organism>
<dbReference type="InterPro" id="IPR036380">
    <property type="entry name" value="Isochorismatase-like_sf"/>
</dbReference>
<comment type="caution">
    <text evidence="3">The sequence shown here is derived from an EMBL/GenBank/DDBJ whole genome shotgun (WGS) entry which is preliminary data.</text>
</comment>
<dbReference type="AlphaFoldDB" id="A0A9D4QU58"/>
<accession>A0A9D4QU58</accession>
<dbReference type="Proteomes" id="UP000828390">
    <property type="component" value="Unassembled WGS sequence"/>
</dbReference>
<dbReference type="Gene3D" id="3.40.50.850">
    <property type="entry name" value="Isochorismatase-like"/>
    <property type="match status" value="1"/>
</dbReference>
<dbReference type="GO" id="GO:0016787">
    <property type="term" value="F:hydrolase activity"/>
    <property type="evidence" value="ECO:0007669"/>
    <property type="project" value="UniProtKB-KW"/>
</dbReference>
<gene>
    <name evidence="3" type="ORF">DPMN_116672</name>
</gene>
<comment type="similarity">
    <text evidence="1">Belongs to the isochorismatase family.</text>
</comment>
<reference evidence="3" key="2">
    <citation type="submission" date="2020-11" db="EMBL/GenBank/DDBJ databases">
        <authorList>
            <person name="McCartney M.A."/>
            <person name="Auch B."/>
            <person name="Kono T."/>
            <person name="Mallez S."/>
            <person name="Becker A."/>
            <person name="Gohl D.M."/>
            <person name="Silverstein K.A.T."/>
            <person name="Koren S."/>
            <person name="Bechman K.B."/>
            <person name="Herman A."/>
            <person name="Abrahante J.E."/>
            <person name="Garbe J."/>
        </authorList>
    </citation>
    <scope>NUCLEOTIDE SEQUENCE</scope>
    <source>
        <strain evidence="3">Duluth1</strain>
        <tissue evidence="3">Whole animal</tissue>
    </source>
</reference>
<reference evidence="3" key="1">
    <citation type="journal article" date="2019" name="bioRxiv">
        <title>The Genome of the Zebra Mussel, Dreissena polymorpha: A Resource for Invasive Species Research.</title>
        <authorList>
            <person name="McCartney M.A."/>
            <person name="Auch B."/>
            <person name="Kono T."/>
            <person name="Mallez S."/>
            <person name="Zhang Y."/>
            <person name="Obille A."/>
            <person name="Becker A."/>
            <person name="Abrahante J.E."/>
            <person name="Garbe J."/>
            <person name="Badalamenti J.P."/>
            <person name="Herman A."/>
            <person name="Mangelson H."/>
            <person name="Liachko I."/>
            <person name="Sullivan S."/>
            <person name="Sone E.D."/>
            <person name="Koren S."/>
            <person name="Silverstein K.A.T."/>
            <person name="Beckman K.B."/>
            <person name="Gohl D.M."/>
        </authorList>
    </citation>
    <scope>NUCLEOTIDE SEQUENCE</scope>
    <source>
        <strain evidence="3">Duluth1</strain>
        <tissue evidence="3">Whole animal</tissue>
    </source>
</reference>
<evidence type="ECO:0000313" key="4">
    <source>
        <dbReference type="Proteomes" id="UP000828390"/>
    </source>
</evidence>
<dbReference type="InterPro" id="IPR052347">
    <property type="entry name" value="Isochorismatase_Nicotinamidase"/>
</dbReference>